<keyword evidence="11" id="KW-0862">Zinc</keyword>
<dbReference type="InterPro" id="IPR036866">
    <property type="entry name" value="RibonucZ/Hydroxyglut_hydro"/>
</dbReference>
<dbReference type="NCBIfam" id="NF033088">
    <property type="entry name" value="bla_subclass_B1"/>
    <property type="match status" value="1"/>
</dbReference>
<dbReference type="PANTHER" id="PTHR42951:SF4">
    <property type="entry name" value="ACYL-COENZYME A THIOESTERASE MBLAC2"/>
    <property type="match status" value="1"/>
</dbReference>
<keyword evidence="13" id="KW-0812">Transmembrane</keyword>
<keyword evidence="12" id="KW-0046">Antibiotic resistance</keyword>
<evidence type="ECO:0000256" key="4">
    <source>
        <dbReference type="ARBA" id="ARBA00005250"/>
    </source>
</evidence>
<keyword evidence="13" id="KW-0472">Membrane</keyword>
<keyword evidence="16" id="KW-1185">Reference proteome</keyword>
<dbReference type="AlphaFoldDB" id="A0A1S8TWZ5"/>
<feature type="transmembrane region" description="Helical" evidence="13">
    <location>
        <begin position="40"/>
        <end position="58"/>
    </location>
</feature>
<dbReference type="Pfam" id="PF00753">
    <property type="entry name" value="Lactamase_B"/>
    <property type="match status" value="1"/>
</dbReference>
<dbReference type="InterPro" id="IPR058199">
    <property type="entry name" value="BlaB//VIM/IMP-1"/>
</dbReference>
<evidence type="ECO:0000256" key="11">
    <source>
        <dbReference type="ARBA" id="ARBA00022833"/>
    </source>
</evidence>
<reference evidence="15 16" key="1">
    <citation type="submission" date="2016-05" db="EMBL/GenBank/DDBJ databases">
        <title>Microbial solvent formation.</title>
        <authorList>
            <person name="Poehlein A."/>
            <person name="Montoya Solano J.D."/>
            <person name="Flitsch S."/>
            <person name="Krabben P."/>
            <person name="Duerre P."/>
            <person name="Daniel R."/>
        </authorList>
    </citation>
    <scope>NUCLEOTIDE SEQUENCE [LARGE SCALE GENOMIC DNA]</scope>
    <source>
        <strain evidence="15 16">DSM 2619</strain>
    </source>
</reference>
<keyword evidence="9" id="KW-0574">Periplasm</keyword>
<evidence type="ECO:0000256" key="6">
    <source>
        <dbReference type="ARBA" id="ARBA00012865"/>
    </source>
</evidence>
<dbReference type="InterPro" id="IPR047917">
    <property type="entry name" value="BcII-like_MBL-B1"/>
</dbReference>
<dbReference type="SMART" id="SM00849">
    <property type="entry name" value="Lactamase_B"/>
    <property type="match status" value="1"/>
</dbReference>
<proteinExistence type="inferred from homology"/>
<comment type="subcellular location">
    <subcellularLocation>
        <location evidence="3">Periplasm</location>
    </subcellularLocation>
</comment>
<evidence type="ECO:0000256" key="9">
    <source>
        <dbReference type="ARBA" id="ARBA00022764"/>
    </source>
</evidence>
<dbReference type="EC" id="3.5.2.6" evidence="6"/>
<dbReference type="InterPro" id="IPR001279">
    <property type="entry name" value="Metallo-B-lactamas"/>
</dbReference>
<dbReference type="SUPFAM" id="SSF56281">
    <property type="entry name" value="Metallo-hydrolase/oxidoreductase"/>
    <property type="match status" value="1"/>
</dbReference>
<keyword evidence="8" id="KW-0732">Signal</keyword>
<evidence type="ECO:0000256" key="8">
    <source>
        <dbReference type="ARBA" id="ARBA00022729"/>
    </source>
</evidence>
<dbReference type="Gene3D" id="3.60.15.10">
    <property type="entry name" value="Ribonuclease Z/Hydroxyacylglutathione hydrolase-like"/>
    <property type="match status" value="1"/>
</dbReference>
<dbReference type="PANTHER" id="PTHR42951">
    <property type="entry name" value="METALLO-BETA-LACTAMASE DOMAIN-CONTAINING"/>
    <property type="match status" value="1"/>
</dbReference>
<comment type="catalytic activity">
    <reaction evidence="1">
        <text>a beta-lactam + H2O = a substituted beta-amino acid</text>
        <dbReference type="Rhea" id="RHEA:20401"/>
        <dbReference type="ChEBI" id="CHEBI:15377"/>
        <dbReference type="ChEBI" id="CHEBI:35627"/>
        <dbReference type="ChEBI" id="CHEBI:140347"/>
        <dbReference type="EC" id="3.5.2.6"/>
    </reaction>
</comment>
<gene>
    <name evidence="15" type="ORF">CLPUN_06990</name>
</gene>
<evidence type="ECO:0000256" key="5">
    <source>
        <dbReference type="ARBA" id="ARBA00011245"/>
    </source>
</evidence>
<evidence type="ECO:0000256" key="1">
    <source>
        <dbReference type="ARBA" id="ARBA00001526"/>
    </source>
</evidence>
<accession>A0A1S8TWZ5</accession>
<dbReference type="Proteomes" id="UP000190890">
    <property type="component" value="Unassembled WGS sequence"/>
</dbReference>
<evidence type="ECO:0000313" key="15">
    <source>
        <dbReference type="EMBL" id="OOM81945.1"/>
    </source>
</evidence>
<dbReference type="GO" id="GO:0008270">
    <property type="term" value="F:zinc ion binding"/>
    <property type="evidence" value="ECO:0007669"/>
    <property type="project" value="InterPro"/>
</dbReference>
<keyword evidence="13" id="KW-1133">Transmembrane helix</keyword>
<evidence type="ECO:0000256" key="2">
    <source>
        <dbReference type="ARBA" id="ARBA00001947"/>
    </source>
</evidence>
<organism evidence="15 16">
    <name type="scientific">Clostridium puniceum</name>
    <dbReference type="NCBI Taxonomy" id="29367"/>
    <lineage>
        <taxon>Bacteria</taxon>
        <taxon>Bacillati</taxon>
        <taxon>Bacillota</taxon>
        <taxon>Clostridia</taxon>
        <taxon>Eubacteriales</taxon>
        <taxon>Clostridiaceae</taxon>
        <taxon>Clostridium</taxon>
    </lineage>
</organism>
<evidence type="ECO:0000256" key="7">
    <source>
        <dbReference type="ARBA" id="ARBA00022723"/>
    </source>
</evidence>
<comment type="cofactor">
    <cofactor evidence="2">
        <name>Zn(2+)</name>
        <dbReference type="ChEBI" id="CHEBI:29105"/>
    </cofactor>
</comment>
<dbReference type="CDD" id="cd16304">
    <property type="entry name" value="BcII-like_MBL-B1"/>
    <property type="match status" value="1"/>
</dbReference>
<dbReference type="NCBIfam" id="NF012229">
    <property type="entry name" value="bla_class_B_core"/>
    <property type="match status" value="1"/>
</dbReference>
<feature type="domain" description="Metallo-beta-lactamase" evidence="14">
    <location>
        <begin position="114"/>
        <end position="285"/>
    </location>
</feature>
<keyword evidence="10 15" id="KW-0378">Hydrolase</keyword>
<evidence type="ECO:0000256" key="10">
    <source>
        <dbReference type="ARBA" id="ARBA00022801"/>
    </source>
</evidence>
<evidence type="ECO:0000256" key="12">
    <source>
        <dbReference type="ARBA" id="ARBA00023251"/>
    </source>
</evidence>
<evidence type="ECO:0000259" key="14">
    <source>
        <dbReference type="SMART" id="SM00849"/>
    </source>
</evidence>
<evidence type="ECO:0000313" key="16">
    <source>
        <dbReference type="Proteomes" id="UP000190890"/>
    </source>
</evidence>
<dbReference type="EMBL" id="LZZM01000041">
    <property type="protein sequence ID" value="OOM81945.1"/>
    <property type="molecule type" value="Genomic_DNA"/>
</dbReference>
<keyword evidence="7" id="KW-0479">Metal-binding</keyword>
<evidence type="ECO:0000256" key="3">
    <source>
        <dbReference type="ARBA" id="ARBA00004418"/>
    </source>
</evidence>
<comment type="subunit">
    <text evidence="5">Monomer.</text>
</comment>
<comment type="caution">
    <text evidence="15">The sequence shown here is derived from an EMBL/GenBank/DDBJ whole genome shotgun (WGS) entry which is preliminary data.</text>
</comment>
<dbReference type="InterPro" id="IPR050855">
    <property type="entry name" value="NDM-1-like"/>
</dbReference>
<comment type="similarity">
    <text evidence="4">Belongs to the metallo-beta-lactamase superfamily. Class-B beta-lactamase family.</text>
</comment>
<evidence type="ECO:0000256" key="13">
    <source>
        <dbReference type="SAM" id="Phobius"/>
    </source>
</evidence>
<protein>
    <recommendedName>
        <fullName evidence="6">beta-lactamase</fullName>
        <ecNumber evidence="6">3.5.2.6</ecNumber>
    </recommendedName>
</protein>
<dbReference type="STRING" id="29367.CLPUN_06990"/>
<sequence>MIYEYILSFLNKWYNLNILVKVYCCRSERGLILFMKNSKYRIIIFLSVLVSIVSIVMISCSNRPKEVNWVERDKLTESILKSGTDDSNFVQLTKINDNVWVHTTYYNYNGSRTLSNGLLVITSKGLVLIDTAWTNEQTEELIKLTKEKFKQDITTAIITHAHMDKIGGIKTLLENKIDVKSTPLTAQFAEKLGYDKPNPSITSDDTVLELGDTKLEVYFPGEGHTADNIVVWLAKDKILFGGCIVKPLESKTMGNTSDANMKAWPNSIENLINKFPDAEIVIPSHGDWGDKQILTHTLDLLKEK</sequence>
<name>A0A1S8TWZ5_9CLOT</name>
<dbReference type="GO" id="GO:0008800">
    <property type="term" value="F:beta-lactamase activity"/>
    <property type="evidence" value="ECO:0007669"/>
    <property type="project" value="UniProtKB-EC"/>
</dbReference>